<evidence type="ECO:0000313" key="1">
    <source>
        <dbReference type="EMBL" id="KAK9685831.1"/>
    </source>
</evidence>
<proteinExistence type="predicted"/>
<dbReference type="Proteomes" id="UP001458880">
    <property type="component" value="Unassembled WGS sequence"/>
</dbReference>
<comment type="caution">
    <text evidence="1">The sequence shown here is derived from an EMBL/GenBank/DDBJ whole genome shotgun (WGS) entry which is preliminary data.</text>
</comment>
<sequence>MQILPIQTYRYGMIRDVLYHGNSCLRIYTRTNVGGNEGKILLTLTPTKGRFRNAPFRQSDTHRRGSSQAKLIALGAIQGTVPYTKHNTRVPKQQHAEVSPMIALDWNCKKVEAEIGALTGDTVVDFMTYSKDIGARSMACSTPLPVGRKERERQRMVRMTEVT</sequence>
<protein>
    <submittedName>
        <fullName evidence="1">Uncharacterized protein</fullName>
    </submittedName>
</protein>
<dbReference type="EMBL" id="JASPKY010000746">
    <property type="protein sequence ID" value="KAK9685831.1"/>
    <property type="molecule type" value="Genomic_DNA"/>
</dbReference>
<name>A0AAW1I9V1_POPJA</name>
<organism evidence="1 2">
    <name type="scientific">Popillia japonica</name>
    <name type="common">Japanese beetle</name>
    <dbReference type="NCBI Taxonomy" id="7064"/>
    <lineage>
        <taxon>Eukaryota</taxon>
        <taxon>Metazoa</taxon>
        <taxon>Ecdysozoa</taxon>
        <taxon>Arthropoda</taxon>
        <taxon>Hexapoda</taxon>
        <taxon>Insecta</taxon>
        <taxon>Pterygota</taxon>
        <taxon>Neoptera</taxon>
        <taxon>Endopterygota</taxon>
        <taxon>Coleoptera</taxon>
        <taxon>Polyphaga</taxon>
        <taxon>Scarabaeiformia</taxon>
        <taxon>Scarabaeidae</taxon>
        <taxon>Rutelinae</taxon>
        <taxon>Popillia</taxon>
    </lineage>
</organism>
<keyword evidence="2" id="KW-1185">Reference proteome</keyword>
<dbReference type="AlphaFoldDB" id="A0AAW1I9V1"/>
<evidence type="ECO:0000313" key="2">
    <source>
        <dbReference type="Proteomes" id="UP001458880"/>
    </source>
</evidence>
<reference evidence="1 2" key="1">
    <citation type="journal article" date="2024" name="BMC Genomics">
        <title>De novo assembly and annotation of Popillia japonica's genome with initial clues to its potential as an invasive pest.</title>
        <authorList>
            <person name="Cucini C."/>
            <person name="Boschi S."/>
            <person name="Funari R."/>
            <person name="Cardaioli E."/>
            <person name="Iannotti N."/>
            <person name="Marturano G."/>
            <person name="Paoli F."/>
            <person name="Bruttini M."/>
            <person name="Carapelli A."/>
            <person name="Frati F."/>
            <person name="Nardi F."/>
        </authorList>
    </citation>
    <scope>NUCLEOTIDE SEQUENCE [LARGE SCALE GENOMIC DNA]</scope>
    <source>
        <strain evidence="1">DMR45628</strain>
    </source>
</reference>
<accession>A0AAW1I9V1</accession>
<gene>
    <name evidence="1" type="ORF">QE152_g37653</name>
</gene>